<comment type="caution">
    <text evidence="2">The sequence shown here is derived from an EMBL/GenBank/DDBJ whole genome shotgun (WGS) entry which is preliminary data.</text>
</comment>
<organism evidence="2 3">
    <name type="scientific">Tanacetum coccineum</name>
    <dbReference type="NCBI Taxonomy" id="301880"/>
    <lineage>
        <taxon>Eukaryota</taxon>
        <taxon>Viridiplantae</taxon>
        <taxon>Streptophyta</taxon>
        <taxon>Embryophyta</taxon>
        <taxon>Tracheophyta</taxon>
        <taxon>Spermatophyta</taxon>
        <taxon>Magnoliopsida</taxon>
        <taxon>eudicotyledons</taxon>
        <taxon>Gunneridae</taxon>
        <taxon>Pentapetalae</taxon>
        <taxon>asterids</taxon>
        <taxon>campanulids</taxon>
        <taxon>Asterales</taxon>
        <taxon>Asteraceae</taxon>
        <taxon>Asteroideae</taxon>
        <taxon>Anthemideae</taxon>
        <taxon>Anthemidinae</taxon>
        <taxon>Tanacetum</taxon>
    </lineage>
</organism>
<sequence length="251" mass="28819">WVTDRLKILELRSRAEYVEICHEQSHDRHTIEGARTQRTDMTEQDIEVSRARAEAAEQRVETLQVSLGAAWMNVRDLIESREADMFEMAELQSRAHDIEAGFWDLERHLEIEQIVAQRATNAIETIAIYKAKTRVARDLMNRVERQNDKVAKNASNKRKWEGDHGGSSSQQQNKEHKVFSIWKAFGGNTRDLGSFGEETDKTTDLHQHFSRLCSQRLETASQDTRDAVTIHPMTVSQESMTASARTTQPKI</sequence>
<reference evidence="2" key="1">
    <citation type="journal article" date="2022" name="Int. J. Mol. Sci.">
        <title>Draft Genome of Tanacetum Coccineum: Genomic Comparison of Closely Related Tanacetum-Family Plants.</title>
        <authorList>
            <person name="Yamashiro T."/>
            <person name="Shiraishi A."/>
            <person name="Nakayama K."/>
            <person name="Satake H."/>
        </authorList>
    </citation>
    <scope>NUCLEOTIDE SEQUENCE</scope>
</reference>
<evidence type="ECO:0000313" key="3">
    <source>
        <dbReference type="Proteomes" id="UP001151760"/>
    </source>
</evidence>
<evidence type="ECO:0000256" key="1">
    <source>
        <dbReference type="SAM" id="MobiDB-lite"/>
    </source>
</evidence>
<feature type="region of interest" description="Disordered" evidence="1">
    <location>
        <begin position="144"/>
        <end position="174"/>
    </location>
</feature>
<protein>
    <submittedName>
        <fullName evidence="2">Uncharacterized protein</fullName>
    </submittedName>
</protein>
<name>A0ABQ4XQJ1_9ASTR</name>
<proteinExistence type="predicted"/>
<dbReference type="Proteomes" id="UP001151760">
    <property type="component" value="Unassembled WGS sequence"/>
</dbReference>
<gene>
    <name evidence="2" type="ORF">Tco_0681799</name>
</gene>
<dbReference type="EMBL" id="BQNB010009704">
    <property type="protein sequence ID" value="GJS67235.1"/>
    <property type="molecule type" value="Genomic_DNA"/>
</dbReference>
<reference evidence="2" key="2">
    <citation type="submission" date="2022-01" db="EMBL/GenBank/DDBJ databases">
        <authorList>
            <person name="Yamashiro T."/>
            <person name="Shiraishi A."/>
            <person name="Satake H."/>
            <person name="Nakayama K."/>
        </authorList>
    </citation>
    <scope>NUCLEOTIDE SEQUENCE</scope>
</reference>
<keyword evidence="3" id="KW-1185">Reference proteome</keyword>
<accession>A0ABQ4XQJ1</accession>
<evidence type="ECO:0000313" key="2">
    <source>
        <dbReference type="EMBL" id="GJS67235.1"/>
    </source>
</evidence>
<feature type="non-terminal residue" evidence="2">
    <location>
        <position position="1"/>
    </location>
</feature>